<protein>
    <recommendedName>
        <fullName evidence="3">CCHC-type domain-containing protein</fullName>
    </recommendedName>
</protein>
<dbReference type="InterPro" id="IPR001878">
    <property type="entry name" value="Znf_CCHC"/>
</dbReference>
<dbReference type="Pfam" id="PF00098">
    <property type="entry name" value="zf-CCHC"/>
    <property type="match status" value="1"/>
</dbReference>
<accession>A0AAE8MUU1</accession>
<dbReference type="InterPro" id="IPR036875">
    <property type="entry name" value="Znf_CCHC_sf"/>
</dbReference>
<organism evidence="4 5">
    <name type="scientific">Cephalotrichum gorgonifer</name>
    <dbReference type="NCBI Taxonomy" id="2041049"/>
    <lineage>
        <taxon>Eukaryota</taxon>
        <taxon>Fungi</taxon>
        <taxon>Dikarya</taxon>
        <taxon>Ascomycota</taxon>
        <taxon>Pezizomycotina</taxon>
        <taxon>Sordariomycetes</taxon>
        <taxon>Hypocreomycetidae</taxon>
        <taxon>Microascales</taxon>
        <taxon>Microascaceae</taxon>
        <taxon>Cephalotrichum</taxon>
    </lineage>
</organism>
<gene>
    <name evidence="4" type="ORF">DNG_03228</name>
</gene>
<dbReference type="SUPFAM" id="SSF57756">
    <property type="entry name" value="Retrovirus zinc finger-like domains"/>
    <property type="match status" value="1"/>
</dbReference>
<comment type="caution">
    <text evidence="4">The sequence shown here is derived from an EMBL/GenBank/DDBJ whole genome shotgun (WGS) entry which is preliminary data.</text>
</comment>
<feature type="domain" description="CCHC-type" evidence="3">
    <location>
        <begin position="298"/>
        <end position="313"/>
    </location>
</feature>
<evidence type="ECO:0000256" key="2">
    <source>
        <dbReference type="SAM" id="MobiDB-lite"/>
    </source>
</evidence>
<evidence type="ECO:0000313" key="5">
    <source>
        <dbReference type="Proteomes" id="UP001187682"/>
    </source>
</evidence>
<feature type="region of interest" description="Disordered" evidence="2">
    <location>
        <begin position="245"/>
        <end position="296"/>
    </location>
</feature>
<feature type="compositionally biased region" description="Pro residues" evidence="2">
    <location>
        <begin position="46"/>
        <end position="63"/>
    </location>
</feature>
<reference evidence="4" key="1">
    <citation type="submission" date="2018-03" db="EMBL/GenBank/DDBJ databases">
        <authorList>
            <person name="Guldener U."/>
        </authorList>
    </citation>
    <scope>NUCLEOTIDE SEQUENCE</scope>
</reference>
<dbReference type="EMBL" id="ONZQ02000003">
    <property type="protein sequence ID" value="SPO00383.1"/>
    <property type="molecule type" value="Genomic_DNA"/>
</dbReference>
<name>A0AAE8MUU1_9PEZI</name>
<feature type="compositionally biased region" description="Basic and acidic residues" evidence="2">
    <location>
        <begin position="337"/>
        <end position="350"/>
    </location>
</feature>
<dbReference type="Proteomes" id="UP001187682">
    <property type="component" value="Unassembled WGS sequence"/>
</dbReference>
<keyword evidence="1" id="KW-0862">Zinc</keyword>
<evidence type="ECO:0000313" key="4">
    <source>
        <dbReference type="EMBL" id="SPO00383.1"/>
    </source>
</evidence>
<dbReference type="Gene3D" id="4.10.60.10">
    <property type="entry name" value="Zinc finger, CCHC-type"/>
    <property type="match status" value="1"/>
</dbReference>
<keyword evidence="1" id="KW-0479">Metal-binding</keyword>
<evidence type="ECO:0000259" key="3">
    <source>
        <dbReference type="PROSITE" id="PS50158"/>
    </source>
</evidence>
<evidence type="ECO:0000256" key="1">
    <source>
        <dbReference type="PROSITE-ProRule" id="PRU00047"/>
    </source>
</evidence>
<keyword evidence="5" id="KW-1185">Reference proteome</keyword>
<feature type="compositionally biased region" description="Basic and acidic residues" evidence="2">
    <location>
        <begin position="273"/>
        <end position="283"/>
    </location>
</feature>
<feature type="region of interest" description="Disordered" evidence="2">
    <location>
        <begin position="312"/>
        <end position="350"/>
    </location>
</feature>
<dbReference type="PROSITE" id="PS50158">
    <property type="entry name" value="ZF_CCHC"/>
    <property type="match status" value="1"/>
</dbReference>
<dbReference type="AlphaFoldDB" id="A0AAE8MUU1"/>
<feature type="compositionally biased region" description="Basic and acidic residues" evidence="2">
    <location>
        <begin position="248"/>
        <end position="259"/>
    </location>
</feature>
<feature type="compositionally biased region" description="Basic residues" evidence="2">
    <location>
        <begin position="312"/>
        <end position="321"/>
    </location>
</feature>
<sequence>MAGIDAEPSQEAWLRAQIEEGINTTVQPLQVQIAEIHRLLQAARSPLPPATPVEPTAAPPPAAAPSSLRTRPLPSPPKFSGKRNEYPAWQRQMRDKLHLDGHLYPSAREQWYLIGSCLDAAPKKVTETFYEAGGHDGEYNPALFLEYLDSIYHDPNVAARASAALRTLRQRDEQSFAYFLPQFEQTLAQAGGGAWADSAKITFLEGALNSQLRRQLVSVQMPLEYKGWVLRAQEVSSRLEGLARTQRYRGERPSRRLAQDDEGDTRMTGMNKLGERNKGRSSEHAAPARRPGPETRQCYNCQEVGHLAARCPRTRNPRAARTRKERDRCEEDEEELDRGSEVDDSSSEKE</sequence>
<feature type="region of interest" description="Disordered" evidence="2">
    <location>
        <begin position="46"/>
        <end position="84"/>
    </location>
</feature>
<dbReference type="GO" id="GO:0008270">
    <property type="term" value="F:zinc ion binding"/>
    <property type="evidence" value="ECO:0007669"/>
    <property type="project" value="UniProtKB-KW"/>
</dbReference>
<dbReference type="GO" id="GO:0003676">
    <property type="term" value="F:nucleic acid binding"/>
    <property type="evidence" value="ECO:0007669"/>
    <property type="project" value="InterPro"/>
</dbReference>
<keyword evidence="1" id="KW-0863">Zinc-finger</keyword>
<proteinExistence type="predicted"/>
<dbReference type="SMART" id="SM00343">
    <property type="entry name" value="ZnF_C2HC"/>
    <property type="match status" value="1"/>
</dbReference>